<dbReference type="InterPro" id="IPR034593">
    <property type="entry name" value="DgoD-like"/>
</dbReference>
<dbReference type="InterPro" id="IPR036849">
    <property type="entry name" value="Enolase-like_C_sf"/>
</dbReference>
<dbReference type="Pfam" id="PF13378">
    <property type="entry name" value="MR_MLE_C"/>
    <property type="match status" value="1"/>
</dbReference>
<dbReference type="SUPFAM" id="SSF54826">
    <property type="entry name" value="Enolase N-terminal domain-like"/>
    <property type="match status" value="1"/>
</dbReference>
<proteinExistence type="predicted"/>
<dbReference type="InterPro" id="IPR029065">
    <property type="entry name" value="Enolase_C-like"/>
</dbReference>
<evidence type="ECO:0000259" key="3">
    <source>
        <dbReference type="Pfam" id="PF02746"/>
    </source>
</evidence>
<feature type="domain" description="Mandelate racemase/muconate lactonizing enzyme N-terminal" evidence="3">
    <location>
        <begin position="27"/>
        <end position="134"/>
    </location>
</feature>
<dbReference type="InterPro" id="IPR013341">
    <property type="entry name" value="Mandelate_racemase_N_dom"/>
</dbReference>
<sequence length="398" mass="43281">MRITSITPYVVSGAVSGISDSGGEYSCLVRIETDTGLVGWGEGATHHPYPDWGAPKILELINTMFGPALIGHDPTEPMIIWNELQALSVSTFGRPKWRFLDHKQKASTGAISAIDIALWDINGQAKGQPICKLLSNVIRSQIKVCVEVLFEDAWLTQFSSDAPWQPASAAIPEAQPFLDLEFDTFEVTIYGPLEKDMQTVRAARETFGRHASIVVNNCTLDAPAEELVWAMSSARVSLFVEGFKLHSKEELMPSVPVVWGEHKWNGKELCDEMAGGNVDILRPNIISCGGFTALLRILAIAKPHPVLVMPSCSVYYGSGIALAATIQASAAVPWNPANAEQETNAKEPMIRLSPDTLNIRNQLLVQKMDGSGGYLHVPQAPGLGTTVNEQVLRRPTGI</sequence>
<dbReference type="Proteomes" id="UP000191408">
    <property type="component" value="Unassembled WGS sequence"/>
</dbReference>
<dbReference type="EMBL" id="MDYM01000001">
    <property type="protein sequence ID" value="OQD71908.1"/>
    <property type="molecule type" value="Genomic_DNA"/>
</dbReference>
<accession>A0A1V6P4N3</accession>
<dbReference type="Gene3D" id="3.30.390.10">
    <property type="entry name" value="Enolase-like, N-terminal domain"/>
    <property type="match status" value="1"/>
</dbReference>
<dbReference type="SUPFAM" id="SSF51604">
    <property type="entry name" value="Enolase C-terminal domain-like"/>
    <property type="match status" value="1"/>
</dbReference>
<dbReference type="OrthoDB" id="17395at2759"/>
<dbReference type="GO" id="GO:0016829">
    <property type="term" value="F:lyase activity"/>
    <property type="evidence" value="ECO:0007669"/>
    <property type="project" value="UniProtKB-KW"/>
</dbReference>
<reference evidence="6" key="1">
    <citation type="journal article" date="2017" name="Nat. Microbiol.">
        <title>Global analysis of biosynthetic gene clusters reveals vast potential of secondary metabolite production in Penicillium species.</title>
        <authorList>
            <person name="Nielsen J.C."/>
            <person name="Grijseels S."/>
            <person name="Prigent S."/>
            <person name="Ji B."/>
            <person name="Dainat J."/>
            <person name="Nielsen K.F."/>
            <person name="Frisvad J.C."/>
            <person name="Workman M."/>
            <person name="Nielsen J."/>
        </authorList>
    </citation>
    <scope>NUCLEOTIDE SEQUENCE [LARGE SCALE GENOMIC DNA]</scope>
    <source>
        <strain evidence="6">IBT 4502</strain>
    </source>
</reference>
<protein>
    <recommendedName>
        <fullName evidence="7">Mandelate racemase/muconate lactonizing enzyme C-terminal domain-containing protein</fullName>
    </recommendedName>
</protein>
<evidence type="ECO:0000256" key="2">
    <source>
        <dbReference type="ARBA" id="ARBA00023239"/>
    </source>
</evidence>
<dbReference type="PANTHER" id="PTHR48080">
    <property type="entry name" value="D-GALACTONATE DEHYDRATASE-RELATED"/>
    <property type="match status" value="1"/>
</dbReference>
<keyword evidence="6" id="KW-1185">Reference proteome</keyword>
<comment type="caution">
    <text evidence="5">The sequence shown here is derived from an EMBL/GenBank/DDBJ whole genome shotgun (WGS) entry which is preliminary data.</text>
</comment>
<gene>
    <name evidence="5" type="ORF">PENPOL_c001G05823</name>
</gene>
<evidence type="ECO:0008006" key="7">
    <source>
        <dbReference type="Google" id="ProtNLM"/>
    </source>
</evidence>
<dbReference type="Gene3D" id="3.20.20.120">
    <property type="entry name" value="Enolase-like C-terminal domain"/>
    <property type="match status" value="1"/>
</dbReference>
<dbReference type="STRING" id="60169.A0A1V6P4N3"/>
<comment type="cofactor">
    <cofactor evidence="1">
        <name>Mg(2+)</name>
        <dbReference type="ChEBI" id="CHEBI:18420"/>
    </cofactor>
</comment>
<evidence type="ECO:0000256" key="1">
    <source>
        <dbReference type="ARBA" id="ARBA00001946"/>
    </source>
</evidence>
<organism evidence="5 6">
    <name type="scientific">Penicillium polonicum</name>
    <dbReference type="NCBI Taxonomy" id="60169"/>
    <lineage>
        <taxon>Eukaryota</taxon>
        <taxon>Fungi</taxon>
        <taxon>Dikarya</taxon>
        <taxon>Ascomycota</taxon>
        <taxon>Pezizomycotina</taxon>
        <taxon>Eurotiomycetes</taxon>
        <taxon>Eurotiomycetidae</taxon>
        <taxon>Eurotiales</taxon>
        <taxon>Aspergillaceae</taxon>
        <taxon>Penicillium</taxon>
    </lineage>
</organism>
<evidence type="ECO:0000259" key="4">
    <source>
        <dbReference type="Pfam" id="PF13378"/>
    </source>
</evidence>
<dbReference type="Pfam" id="PF02746">
    <property type="entry name" value="MR_MLE_N"/>
    <property type="match status" value="1"/>
</dbReference>
<keyword evidence="2" id="KW-0456">Lyase</keyword>
<evidence type="ECO:0000313" key="5">
    <source>
        <dbReference type="EMBL" id="OQD71908.1"/>
    </source>
</evidence>
<dbReference type="PANTHER" id="PTHR48080:SF2">
    <property type="entry name" value="D-GALACTONATE DEHYDRATASE"/>
    <property type="match status" value="1"/>
</dbReference>
<dbReference type="InterPro" id="IPR029017">
    <property type="entry name" value="Enolase-like_N"/>
</dbReference>
<feature type="domain" description="Enolase C-terminal" evidence="4">
    <location>
        <begin position="181"/>
        <end position="390"/>
    </location>
</feature>
<evidence type="ECO:0000313" key="6">
    <source>
        <dbReference type="Proteomes" id="UP000191408"/>
    </source>
</evidence>
<dbReference type="AlphaFoldDB" id="A0A1V6P4N3"/>
<name>A0A1V6P4N3_PENPO</name>